<dbReference type="OrthoDB" id="5175186at2"/>
<evidence type="ECO:0000256" key="2">
    <source>
        <dbReference type="SAM" id="Phobius"/>
    </source>
</evidence>
<evidence type="ECO:0000256" key="1">
    <source>
        <dbReference type="SAM" id="MobiDB-lite"/>
    </source>
</evidence>
<evidence type="ECO:0000313" key="5">
    <source>
        <dbReference type="Proteomes" id="UP000308760"/>
    </source>
</evidence>
<keyword evidence="2" id="KW-0472">Membrane</keyword>
<keyword evidence="3" id="KW-0732">Signal</keyword>
<comment type="caution">
    <text evidence="4">The sequence shown here is derived from an EMBL/GenBank/DDBJ whole genome shotgun (WGS) entry which is preliminary data.</text>
</comment>
<evidence type="ECO:0008006" key="6">
    <source>
        <dbReference type="Google" id="ProtNLM"/>
    </source>
</evidence>
<reference evidence="4 5" key="2">
    <citation type="submission" date="2019-05" db="EMBL/GenBank/DDBJ databases">
        <title>Glycomyces buryatensis sp. nov.</title>
        <authorList>
            <person name="Nikitina E."/>
        </authorList>
    </citation>
    <scope>NUCLEOTIDE SEQUENCE [LARGE SCALE GENOMIC DNA]</scope>
    <source>
        <strain evidence="4 5">18</strain>
    </source>
</reference>
<evidence type="ECO:0000313" key="4">
    <source>
        <dbReference type="EMBL" id="THV38698.1"/>
    </source>
</evidence>
<evidence type="ECO:0000256" key="3">
    <source>
        <dbReference type="SAM" id="SignalP"/>
    </source>
</evidence>
<protein>
    <recommendedName>
        <fullName evidence="6">DNRLRE domain-containing protein</fullName>
    </recommendedName>
</protein>
<dbReference type="EMBL" id="STGY01000067">
    <property type="protein sequence ID" value="THV38698.1"/>
    <property type="molecule type" value="Genomic_DNA"/>
</dbReference>
<organism evidence="4 5">
    <name type="scientific">Glycomyces buryatensis</name>
    <dbReference type="NCBI Taxonomy" id="2570927"/>
    <lineage>
        <taxon>Bacteria</taxon>
        <taxon>Bacillati</taxon>
        <taxon>Actinomycetota</taxon>
        <taxon>Actinomycetes</taxon>
        <taxon>Glycomycetales</taxon>
        <taxon>Glycomycetaceae</taxon>
        <taxon>Glycomyces</taxon>
    </lineage>
</organism>
<dbReference type="RefSeq" id="WP_136536283.1">
    <property type="nucleotide sequence ID" value="NZ_STGY01000067.1"/>
</dbReference>
<feature type="chain" id="PRO_5020924585" description="DNRLRE domain-containing protein" evidence="3">
    <location>
        <begin position="40"/>
        <end position="418"/>
    </location>
</feature>
<proteinExistence type="predicted"/>
<feature type="compositionally biased region" description="Acidic residues" evidence="1">
    <location>
        <begin position="324"/>
        <end position="337"/>
    </location>
</feature>
<name>A0A4S8Q3K1_9ACTN</name>
<accession>A0A4S8Q3K1</accession>
<feature type="transmembrane region" description="Helical" evidence="2">
    <location>
        <begin position="353"/>
        <end position="386"/>
    </location>
</feature>
<keyword evidence="2" id="KW-0812">Transmembrane</keyword>
<feature type="signal peptide" evidence="3">
    <location>
        <begin position="1"/>
        <end position="39"/>
    </location>
</feature>
<reference evidence="5" key="1">
    <citation type="submission" date="2019-04" db="EMBL/GenBank/DDBJ databases">
        <title>Nocardioides xinjiangensis sp. nov.</title>
        <authorList>
            <person name="Liu S."/>
        </authorList>
    </citation>
    <scope>NUCLEOTIDE SEQUENCE [LARGE SCALE GENOMIC DNA]</scope>
    <source>
        <strain evidence="5">18</strain>
    </source>
</reference>
<feature type="region of interest" description="Disordered" evidence="1">
    <location>
        <begin position="263"/>
        <end position="345"/>
    </location>
</feature>
<sequence>MIPRNHPSASRASGSKTLARLGTAALALSALAWPGSAAAQDDPAGEEVQFDYGVDGVSWYWSHQIDEQVELGTVVQPVELPNPQAETTMPVAVELGEAAKVAALQFNLAERGVPEGSTVTDFKLTVAEGNDAGDSPTFNPASKLVQACPITEAWSSGEAEMWDVQPPVGDNCVVGERAEPDPEEVAEAEEALAALEEADPENPEEIVEVPLPTWTFDLTELAADWGTDPFANFGVMFMPVMDEATPVDSWQVNLKLPLRDDSETPVDEYKATSNRLSATFAYEPGTPEDETGDTDPINSGGGSGGGTSGGSGGGGSGASGGSGADDEEAASEEESPEELAPAAHQPVTPSAPWYVWTLIPAGLVGAYLLHVLMGASGAAAGGGGAIDRIRSHNMDRRGFSLPTPAGIWQRLTGRGGSA</sequence>
<keyword evidence="2" id="KW-1133">Transmembrane helix</keyword>
<keyword evidence="5" id="KW-1185">Reference proteome</keyword>
<dbReference type="Proteomes" id="UP000308760">
    <property type="component" value="Unassembled WGS sequence"/>
</dbReference>
<feature type="compositionally biased region" description="Gly residues" evidence="1">
    <location>
        <begin position="299"/>
        <end position="323"/>
    </location>
</feature>
<dbReference type="AlphaFoldDB" id="A0A4S8Q3K1"/>
<gene>
    <name evidence="4" type="ORF">FAB82_19920</name>
</gene>